<evidence type="ECO:0000256" key="8">
    <source>
        <dbReference type="RuleBase" id="RU365088"/>
    </source>
</evidence>
<dbReference type="EMBL" id="JAVDBT010000003">
    <property type="protein sequence ID" value="MDQ2065428.1"/>
    <property type="molecule type" value="Genomic_DNA"/>
</dbReference>
<dbReference type="InterPro" id="IPR011701">
    <property type="entry name" value="MFS"/>
</dbReference>
<evidence type="ECO:0000256" key="2">
    <source>
        <dbReference type="ARBA" id="ARBA00006236"/>
    </source>
</evidence>
<dbReference type="Proteomes" id="UP001239680">
    <property type="component" value="Unassembled WGS sequence"/>
</dbReference>
<evidence type="ECO:0000256" key="7">
    <source>
        <dbReference type="ARBA" id="ARBA00023136"/>
    </source>
</evidence>
<dbReference type="SUPFAM" id="SSF103473">
    <property type="entry name" value="MFS general substrate transporter"/>
    <property type="match status" value="1"/>
</dbReference>
<dbReference type="NCBIfam" id="TIGR00710">
    <property type="entry name" value="efflux_Bcr_CflA"/>
    <property type="match status" value="1"/>
</dbReference>
<keyword evidence="5 8" id="KW-0812">Transmembrane</keyword>
<name>A0ABU0VV76_9RHOB</name>
<dbReference type="InterPro" id="IPR036259">
    <property type="entry name" value="MFS_trans_sf"/>
</dbReference>
<evidence type="ECO:0000256" key="3">
    <source>
        <dbReference type="ARBA" id="ARBA00022448"/>
    </source>
</evidence>
<evidence type="ECO:0000256" key="1">
    <source>
        <dbReference type="ARBA" id="ARBA00004651"/>
    </source>
</evidence>
<dbReference type="CDD" id="cd17320">
    <property type="entry name" value="MFS_MdfA_MDR_like"/>
    <property type="match status" value="1"/>
</dbReference>
<feature type="transmembrane region" description="Helical" evidence="8">
    <location>
        <begin position="314"/>
        <end position="334"/>
    </location>
</feature>
<dbReference type="InterPro" id="IPR005829">
    <property type="entry name" value="Sugar_transporter_CS"/>
</dbReference>
<evidence type="ECO:0000259" key="9">
    <source>
        <dbReference type="PROSITE" id="PS50850"/>
    </source>
</evidence>
<feature type="transmembrane region" description="Helical" evidence="8">
    <location>
        <begin position="17"/>
        <end position="36"/>
    </location>
</feature>
<feature type="transmembrane region" description="Helical" evidence="8">
    <location>
        <begin position="84"/>
        <end position="103"/>
    </location>
</feature>
<feature type="transmembrane region" description="Helical" evidence="8">
    <location>
        <begin position="380"/>
        <end position="401"/>
    </location>
</feature>
<dbReference type="PANTHER" id="PTHR23502:SF132">
    <property type="entry name" value="POLYAMINE TRANSPORTER 2-RELATED"/>
    <property type="match status" value="1"/>
</dbReference>
<proteinExistence type="inferred from homology"/>
<accession>A0ABU0VV76</accession>
<feature type="transmembrane region" description="Helical" evidence="8">
    <location>
        <begin position="142"/>
        <end position="161"/>
    </location>
</feature>
<feature type="domain" description="Major facilitator superfamily (MFS) profile" evidence="9">
    <location>
        <begin position="17"/>
        <end position="405"/>
    </location>
</feature>
<keyword evidence="8" id="KW-0997">Cell inner membrane</keyword>
<dbReference type="PROSITE" id="PS00216">
    <property type="entry name" value="SUGAR_TRANSPORT_1"/>
    <property type="match status" value="1"/>
</dbReference>
<sequence>MTEHIPSTAKRLSQGEFIALIAMLFATIAFSIDAMLPAEPAIAAALSPEDPNRAKLVVGAFFLGMGIGTFVSGPLSDAFGRKPVMIWGGVLYCIASLACIYAQSLDMLLLARVVQGIGGSAPRVVSLALVRDLYKGREMARIMSFAMMIFMLAPAVAPLLGQQIIFLAGWKAIFVAFILFSVVSLLWLGLRQGETLPPAARTKLTVAGQIASLKELFSHRVVVVSVMIQALTTAVLVAMISSVQGIYAQEFGREAEFPMWFALAAVLSAVASFLNAKLVMRMGMRSVARWAYIGGVALTLLHFGLYELEMLTGTAAFISFFLWQVTLFVMMGLTMGNLNALAMEPVGHIAGFAASLMAAVSTVLAVVISTPIAQAFDGTHQPLVVGALVCLIPSTLMMRLLGKPTKS</sequence>
<evidence type="ECO:0000313" key="11">
    <source>
        <dbReference type="Proteomes" id="UP001239680"/>
    </source>
</evidence>
<keyword evidence="6 8" id="KW-1133">Transmembrane helix</keyword>
<comment type="caution">
    <text evidence="10">The sequence shown here is derived from an EMBL/GenBank/DDBJ whole genome shotgun (WGS) entry which is preliminary data.</text>
</comment>
<evidence type="ECO:0000313" key="10">
    <source>
        <dbReference type="EMBL" id="MDQ2065428.1"/>
    </source>
</evidence>
<feature type="transmembrane region" description="Helical" evidence="8">
    <location>
        <begin position="109"/>
        <end position="130"/>
    </location>
</feature>
<reference evidence="10 11" key="1">
    <citation type="submission" date="2023-08" db="EMBL/GenBank/DDBJ databases">
        <title>Characterization of two Paracoccaceae strains isolated from Phycosphere and proposal of Xinfangfangia lacusdiani sp. nov.</title>
        <authorList>
            <person name="Deng Y."/>
            <person name="Zhang Y.Q."/>
        </authorList>
    </citation>
    <scope>NUCLEOTIDE SEQUENCE [LARGE SCALE GENOMIC DNA]</scope>
    <source>
        <strain evidence="10 11">CPCC 101601</strain>
    </source>
</reference>
<evidence type="ECO:0000256" key="4">
    <source>
        <dbReference type="ARBA" id="ARBA00022475"/>
    </source>
</evidence>
<evidence type="ECO:0000256" key="6">
    <source>
        <dbReference type="ARBA" id="ARBA00022989"/>
    </source>
</evidence>
<feature type="transmembrane region" description="Helical" evidence="8">
    <location>
        <begin position="290"/>
        <end position="308"/>
    </location>
</feature>
<dbReference type="PANTHER" id="PTHR23502">
    <property type="entry name" value="MAJOR FACILITATOR SUPERFAMILY"/>
    <property type="match status" value="1"/>
</dbReference>
<keyword evidence="11" id="KW-1185">Reference proteome</keyword>
<organism evidence="10 11">
    <name type="scientific">Pseudogemmobacter lacusdianii</name>
    <dbReference type="NCBI Taxonomy" id="3069608"/>
    <lineage>
        <taxon>Bacteria</taxon>
        <taxon>Pseudomonadati</taxon>
        <taxon>Pseudomonadota</taxon>
        <taxon>Alphaproteobacteria</taxon>
        <taxon>Rhodobacterales</taxon>
        <taxon>Paracoccaceae</taxon>
        <taxon>Pseudogemmobacter</taxon>
    </lineage>
</organism>
<feature type="transmembrane region" description="Helical" evidence="8">
    <location>
        <begin position="346"/>
        <end position="368"/>
    </location>
</feature>
<keyword evidence="4" id="KW-1003">Cell membrane</keyword>
<feature type="transmembrane region" description="Helical" evidence="8">
    <location>
        <begin position="221"/>
        <end position="247"/>
    </location>
</feature>
<dbReference type="Gene3D" id="1.20.1720.10">
    <property type="entry name" value="Multidrug resistance protein D"/>
    <property type="match status" value="1"/>
</dbReference>
<gene>
    <name evidence="10" type="ORF">Q9295_03510</name>
</gene>
<comment type="subcellular location">
    <subcellularLocation>
        <location evidence="8">Cell inner membrane</location>
        <topology evidence="8">Multi-pass membrane protein</topology>
    </subcellularLocation>
    <subcellularLocation>
        <location evidence="1">Cell membrane</location>
        <topology evidence="1">Multi-pass membrane protein</topology>
    </subcellularLocation>
</comment>
<comment type="similarity">
    <text evidence="2 8">Belongs to the major facilitator superfamily. Bcr/CmlA family.</text>
</comment>
<keyword evidence="3 8" id="KW-0813">Transport</keyword>
<dbReference type="PROSITE" id="PS50850">
    <property type="entry name" value="MFS"/>
    <property type="match status" value="1"/>
</dbReference>
<dbReference type="InterPro" id="IPR004812">
    <property type="entry name" value="Efflux_drug-R_Bcr/CmlA"/>
</dbReference>
<feature type="transmembrane region" description="Helical" evidence="8">
    <location>
        <begin position="259"/>
        <end position="278"/>
    </location>
</feature>
<protein>
    <recommendedName>
        <fullName evidence="8">Bcr/CflA family efflux transporter</fullName>
    </recommendedName>
</protein>
<dbReference type="Pfam" id="PF07690">
    <property type="entry name" value="MFS_1"/>
    <property type="match status" value="1"/>
</dbReference>
<feature type="transmembrane region" description="Helical" evidence="8">
    <location>
        <begin position="167"/>
        <end position="188"/>
    </location>
</feature>
<evidence type="ECO:0000256" key="5">
    <source>
        <dbReference type="ARBA" id="ARBA00022692"/>
    </source>
</evidence>
<dbReference type="InterPro" id="IPR020846">
    <property type="entry name" value="MFS_dom"/>
</dbReference>
<feature type="transmembrane region" description="Helical" evidence="8">
    <location>
        <begin position="56"/>
        <end position="75"/>
    </location>
</feature>
<keyword evidence="7 8" id="KW-0472">Membrane</keyword>
<dbReference type="RefSeq" id="WP_306679121.1">
    <property type="nucleotide sequence ID" value="NZ_JAVDBT010000003.1"/>
</dbReference>